<dbReference type="EC" id="1.1.1.169" evidence="2"/>
<dbReference type="Gene3D" id="1.10.1040.10">
    <property type="entry name" value="N-(1-d-carboxylethyl)-l-norvaline Dehydrogenase, domain 2"/>
    <property type="match status" value="1"/>
</dbReference>
<evidence type="ECO:0000256" key="1">
    <source>
        <dbReference type="ARBA" id="ARBA00007870"/>
    </source>
</evidence>
<organism evidence="9 10">
    <name type="scientific">Bremia lactucae</name>
    <name type="common">Lettuce downy mildew</name>
    <dbReference type="NCBI Taxonomy" id="4779"/>
    <lineage>
        <taxon>Eukaryota</taxon>
        <taxon>Sar</taxon>
        <taxon>Stramenopiles</taxon>
        <taxon>Oomycota</taxon>
        <taxon>Peronosporomycetes</taxon>
        <taxon>Peronosporales</taxon>
        <taxon>Peronosporaceae</taxon>
        <taxon>Bremia</taxon>
    </lineage>
</organism>
<dbReference type="Proteomes" id="UP000294530">
    <property type="component" value="Unassembled WGS sequence"/>
</dbReference>
<proteinExistence type="inferred from homology"/>
<evidence type="ECO:0000259" key="7">
    <source>
        <dbReference type="Pfam" id="PF02558"/>
    </source>
</evidence>
<dbReference type="EMBL" id="SHOA02000203">
    <property type="protein sequence ID" value="TDH66109.1"/>
    <property type="molecule type" value="Genomic_DNA"/>
</dbReference>
<dbReference type="Pfam" id="PF02558">
    <property type="entry name" value="ApbA"/>
    <property type="match status" value="1"/>
</dbReference>
<evidence type="ECO:0000313" key="9">
    <source>
        <dbReference type="EMBL" id="TDH66109.1"/>
    </source>
</evidence>
<dbReference type="InterPro" id="IPR013328">
    <property type="entry name" value="6PGD_dom2"/>
</dbReference>
<evidence type="ECO:0000256" key="2">
    <source>
        <dbReference type="ARBA" id="ARBA00013014"/>
    </source>
</evidence>
<dbReference type="NCBIfam" id="TIGR00745">
    <property type="entry name" value="apbA_panE"/>
    <property type="match status" value="1"/>
</dbReference>
<dbReference type="GO" id="GO:0008677">
    <property type="term" value="F:2-dehydropantoate 2-reductase activity"/>
    <property type="evidence" value="ECO:0007669"/>
    <property type="project" value="UniProtKB-EC"/>
</dbReference>
<name>A0A976FGM4_BRELC</name>
<accession>A0A976FGM4</accession>
<dbReference type="InterPro" id="IPR008927">
    <property type="entry name" value="6-PGluconate_DH-like_C_sf"/>
</dbReference>
<dbReference type="InterPro" id="IPR013752">
    <property type="entry name" value="KPA_reductase"/>
</dbReference>
<dbReference type="RefSeq" id="XP_067815608.1">
    <property type="nucleotide sequence ID" value="XM_067960824.1"/>
</dbReference>
<keyword evidence="6" id="KW-1133">Transmembrane helix</keyword>
<keyword evidence="6" id="KW-0812">Transmembrane</keyword>
<dbReference type="AlphaFoldDB" id="A0A976FGM4"/>
<keyword evidence="3" id="KW-0521">NADP</keyword>
<feature type="domain" description="Ketopantoate reductase N-terminal" evidence="7">
    <location>
        <begin position="44"/>
        <end position="234"/>
    </location>
</feature>
<dbReference type="InterPro" id="IPR036291">
    <property type="entry name" value="NAD(P)-bd_dom_sf"/>
</dbReference>
<dbReference type="InterPro" id="IPR050838">
    <property type="entry name" value="Ketopantoate_reductase"/>
</dbReference>
<dbReference type="Pfam" id="PF08546">
    <property type="entry name" value="ApbA_C"/>
    <property type="match status" value="1"/>
</dbReference>
<dbReference type="OrthoDB" id="73846at2759"/>
<dbReference type="GO" id="GO:0015940">
    <property type="term" value="P:pantothenate biosynthetic process"/>
    <property type="evidence" value="ECO:0007669"/>
    <property type="project" value="InterPro"/>
</dbReference>
<dbReference type="PANTHER" id="PTHR43765">
    <property type="entry name" value="2-DEHYDROPANTOATE 2-REDUCTASE-RELATED"/>
    <property type="match status" value="1"/>
</dbReference>
<comment type="similarity">
    <text evidence="1">Belongs to the ketopantoate reductase family.</text>
</comment>
<dbReference type="Gene3D" id="3.40.50.720">
    <property type="entry name" value="NAD(P)-binding Rossmann-like Domain"/>
    <property type="match status" value="1"/>
</dbReference>
<dbReference type="SUPFAM" id="SSF48179">
    <property type="entry name" value="6-phosphogluconate dehydrogenase C-terminal domain-like"/>
    <property type="match status" value="1"/>
</dbReference>
<feature type="transmembrane region" description="Helical" evidence="6">
    <location>
        <begin position="42"/>
        <end position="62"/>
    </location>
</feature>
<dbReference type="PANTHER" id="PTHR43765:SF2">
    <property type="entry name" value="2-DEHYDROPANTOATE 2-REDUCTASE"/>
    <property type="match status" value="1"/>
</dbReference>
<comment type="caution">
    <text evidence="9">The sequence shown here is derived from an EMBL/GenBank/DDBJ whole genome shotgun (WGS) entry which is preliminary data.</text>
</comment>
<gene>
    <name evidence="9" type="ORF">CCR75_002727</name>
</gene>
<feature type="domain" description="Ketopantoate reductase C-terminal" evidence="8">
    <location>
        <begin position="284"/>
        <end position="409"/>
    </location>
</feature>
<reference evidence="9 10" key="1">
    <citation type="journal article" date="2021" name="Genome Biol.">
        <title>AFLAP: assembly-free linkage analysis pipeline using k-mers from genome sequencing data.</title>
        <authorList>
            <person name="Fletcher K."/>
            <person name="Zhang L."/>
            <person name="Gil J."/>
            <person name="Han R."/>
            <person name="Cavanaugh K."/>
            <person name="Michelmore R."/>
        </authorList>
    </citation>
    <scope>NUCLEOTIDE SEQUENCE [LARGE SCALE GENOMIC DNA]</scope>
    <source>
        <strain evidence="9 10">SF5</strain>
    </source>
</reference>
<evidence type="ECO:0000313" key="10">
    <source>
        <dbReference type="Proteomes" id="UP000294530"/>
    </source>
</evidence>
<dbReference type="InterPro" id="IPR003710">
    <property type="entry name" value="ApbA"/>
</dbReference>
<evidence type="ECO:0000256" key="4">
    <source>
        <dbReference type="ARBA" id="ARBA00023002"/>
    </source>
</evidence>
<dbReference type="InterPro" id="IPR013332">
    <property type="entry name" value="KPR_N"/>
</dbReference>
<evidence type="ECO:0000259" key="8">
    <source>
        <dbReference type="Pfam" id="PF08546"/>
    </source>
</evidence>
<dbReference type="KEGG" id="blac:94346495"/>
<protein>
    <recommendedName>
        <fullName evidence="2">2-dehydropantoate 2-reductase</fullName>
        <ecNumber evidence="2">1.1.1.169</ecNumber>
    </recommendedName>
    <alternativeName>
        <fullName evidence="5">Ketopantoate reductase</fullName>
    </alternativeName>
</protein>
<dbReference type="GeneID" id="94346495"/>
<evidence type="ECO:0000256" key="3">
    <source>
        <dbReference type="ARBA" id="ARBA00022857"/>
    </source>
</evidence>
<keyword evidence="6" id="KW-0472">Membrane</keyword>
<dbReference type="GO" id="GO:0050661">
    <property type="term" value="F:NADP binding"/>
    <property type="evidence" value="ECO:0007669"/>
    <property type="project" value="TreeGrafter"/>
</dbReference>
<keyword evidence="4" id="KW-0560">Oxidoreductase</keyword>
<dbReference type="SUPFAM" id="SSF51735">
    <property type="entry name" value="NAD(P)-binding Rossmann-fold domains"/>
    <property type="match status" value="1"/>
</dbReference>
<evidence type="ECO:0000256" key="5">
    <source>
        <dbReference type="ARBA" id="ARBA00032024"/>
    </source>
</evidence>
<dbReference type="GO" id="GO:0005737">
    <property type="term" value="C:cytoplasm"/>
    <property type="evidence" value="ECO:0007669"/>
    <property type="project" value="TreeGrafter"/>
</dbReference>
<keyword evidence="10" id="KW-1185">Reference proteome</keyword>
<evidence type="ECO:0000256" key="6">
    <source>
        <dbReference type="SAM" id="Phobius"/>
    </source>
</evidence>
<sequence>MIPIIFAMRNCSVFRSKVRSICSLSRLENVLKVETSSQFNTLHVGVLGLGAIGTIFFTKLGLLATNYKTKRELPQFTVDAFVRPQQLENWMKKGQFQLSLERQQKKETLRFQMTSDERVATVVGGSNVHIRTLQSAKIEPMNKLDVLLLTVKAYDSTEVIRELYKNNRHMLKNDALCVLLQNGPGEVPEIGDEDSKRVDTQKWHFANGVTYVGGRVVEFGTVLTSGLEGGMTYLAPFQNFKIKAFNDFYEYRLFQNKCNASIEKLAQLFIAAGLRCKILEKTEMKGMLWRKLIINAAINPLASILNASNSSVAVNESCRQCVYMVVHEAYAVAKSVNISLDCSQDELVDEIFDVARSTGSNVCSMLADLRHGSRTEIDALNGHIVAKGERHGIPTPVNRMLVLQIKALETERTRIVKEV</sequence>